<dbReference type="GO" id="GO:0004743">
    <property type="term" value="F:pyruvate kinase activity"/>
    <property type="evidence" value="ECO:0007669"/>
    <property type="project" value="UniProtKB-UniRule"/>
</dbReference>
<dbReference type="Gene3D" id="3.20.20.60">
    <property type="entry name" value="Phosphoenolpyruvate-binding domains"/>
    <property type="match status" value="1"/>
</dbReference>
<dbReference type="InterPro" id="IPR015806">
    <property type="entry name" value="Pyrv_Knase_insert_dom_sf"/>
</dbReference>
<evidence type="ECO:0000313" key="17">
    <source>
        <dbReference type="EMBL" id="GIL41104.1"/>
    </source>
</evidence>
<evidence type="ECO:0000259" key="15">
    <source>
        <dbReference type="Pfam" id="PF00224"/>
    </source>
</evidence>
<dbReference type="EMBL" id="BOPV01000001">
    <property type="protein sequence ID" value="GIL41104.1"/>
    <property type="molecule type" value="Genomic_DNA"/>
</dbReference>
<evidence type="ECO:0000256" key="1">
    <source>
        <dbReference type="ARBA" id="ARBA00001958"/>
    </source>
</evidence>
<evidence type="ECO:0000256" key="14">
    <source>
        <dbReference type="RuleBase" id="RU000504"/>
    </source>
</evidence>
<keyword evidence="8 14" id="KW-0418">Kinase</keyword>
<dbReference type="NCBIfam" id="NF004978">
    <property type="entry name" value="PRK06354.1"/>
    <property type="match status" value="1"/>
</dbReference>
<dbReference type="InterPro" id="IPR018209">
    <property type="entry name" value="Pyrv_Knase_AS"/>
</dbReference>
<keyword evidence="9" id="KW-0067">ATP-binding</keyword>
<keyword evidence="12 17" id="KW-0670">Pyruvate</keyword>
<feature type="domain" description="Pyruvate kinase barrel" evidence="15">
    <location>
        <begin position="11"/>
        <end position="328"/>
    </location>
</feature>
<dbReference type="RefSeq" id="WP_420244450.1">
    <property type="nucleotide sequence ID" value="NZ_BOPV01000001.1"/>
</dbReference>
<proteinExistence type="inferred from homology"/>
<dbReference type="InterPro" id="IPR015795">
    <property type="entry name" value="Pyrv_Knase_C"/>
</dbReference>
<protein>
    <recommendedName>
        <fullName evidence="4 13">Pyruvate kinase</fullName>
        <ecNumber evidence="4 13">2.7.1.40</ecNumber>
    </recommendedName>
</protein>
<evidence type="ECO:0000259" key="16">
    <source>
        <dbReference type="Pfam" id="PF02887"/>
    </source>
</evidence>
<dbReference type="PRINTS" id="PR01050">
    <property type="entry name" value="PYRUVTKNASE"/>
</dbReference>
<keyword evidence="6" id="KW-0479">Metal-binding</keyword>
<dbReference type="NCBIfam" id="NF004491">
    <property type="entry name" value="PRK05826.1"/>
    <property type="match status" value="1"/>
</dbReference>
<dbReference type="InterPro" id="IPR011037">
    <property type="entry name" value="Pyrv_Knase-like_insert_dom_sf"/>
</dbReference>
<accession>A0A8S8XEQ9</accession>
<dbReference type="InterPro" id="IPR015813">
    <property type="entry name" value="Pyrv/PenolPyrv_kinase-like_dom"/>
</dbReference>
<dbReference type="NCBIfam" id="NF004886">
    <property type="entry name" value="PRK06247.1"/>
    <property type="match status" value="1"/>
</dbReference>
<dbReference type="GO" id="GO:0000287">
    <property type="term" value="F:magnesium ion binding"/>
    <property type="evidence" value="ECO:0007669"/>
    <property type="project" value="UniProtKB-UniRule"/>
</dbReference>
<dbReference type="NCBIfam" id="TIGR01064">
    <property type="entry name" value="pyruv_kin"/>
    <property type="match status" value="1"/>
</dbReference>
<keyword evidence="11 14" id="KW-0324">Glycolysis</keyword>
<dbReference type="EC" id="2.7.1.40" evidence="4 13"/>
<evidence type="ECO:0000313" key="18">
    <source>
        <dbReference type="Proteomes" id="UP000681075"/>
    </source>
</evidence>
<name>A0A8S8XEQ9_9PROT</name>
<dbReference type="GO" id="GO:0030955">
    <property type="term" value="F:potassium ion binding"/>
    <property type="evidence" value="ECO:0007669"/>
    <property type="project" value="UniProtKB-UniRule"/>
</dbReference>
<dbReference type="GO" id="GO:0005524">
    <property type="term" value="F:ATP binding"/>
    <property type="evidence" value="ECO:0007669"/>
    <property type="project" value="UniProtKB-KW"/>
</dbReference>
<evidence type="ECO:0000256" key="2">
    <source>
        <dbReference type="ARBA" id="ARBA00004997"/>
    </source>
</evidence>
<dbReference type="InterPro" id="IPR040442">
    <property type="entry name" value="Pyrv_kinase-like_dom_sf"/>
</dbReference>
<dbReference type="SUPFAM" id="SSF50800">
    <property type="entry name" value="PK beta-barrel domain-like"/>
    <property type="match status" value="1"/>
</dbReference>
<keyword evidence="10 14" id="KW-0460">Magnesium</keyword>
<dbReference type="GO" id="GO:0016301">
    <property type="term" value="F:kinase activity"/>
    <property type="evidence" value="ECO:0007669"/>
    <property type="project" value="UniProtKB-KW"/>
</dbReference>
<evidence type="ECO:0000256" key="11">
    <source>
        <dbReference type="ARBA" id="ARBA00023152"/>
    </source>
</evidence>
<organism evidence="17 18">
    <name type="scientific">Roseiterribacter gracilis</name>
    <dbReference type="NCBI Taxonomy" id="2812848"/>
    <lineage>
        <taxon>Bacteria</taxon>
        <taxon>Pseudomonadati</taxon>
        <taxon>Pseudomonadota</taxon>
        <taxon>Alphaproteobacteria</taxon>
        <taxon>Rhodospirillales</taxon>
        <taxon>Roseiterribacteraceae</taxon>
        <taxon>Roseiterribacter</taxon>
    </lineage>
</organism>
<keyword evidence="5 14" id="KW-0808">Transferase</keyword>
<evidence type="ECO:0000256" key="3">
    <source>
        <dbReference type="ARBA" id="ARBA00008663"/>
    </source>
</evidence>
<dbReference type="SUPFAM" id="SSF51621">
    <property type="entry name" value="Phosphoenolpyruvate/pyruvate domain"/>
    <property type="match status" value="1"/>
</dbReference>
<evidence type="ECO:0000256" key="8">
    <source>
        <dbReference type="ARBA" id="ARBA00022777"/>
    </source>
</evidence>
<dbReference type="Proteomes" id="UP000681075">
    <property type="component" value="Unassembled WGS sequence"/>
</dbReference>
<keyword evidence="18" id="KW-1185">Reference proteome</keyword>
<comment type="catalytic activity">
    <reaction evidence="14">
        <text>pyruvate + ATP = phosphoenolpyruvate + ADP + H(+)</text>
        <dbReference type="Rhea" id="RHEA:18157"/>
        <dbReference type="ChEBI" id="CHEBI:15361"/>
        <dbReference type="ChEBI" id="CHEBI:15378"/>
        <dbReference type="ChEBI" id="CHEBI:30616"/>
        <dbReference type="ChEBI" id="CHEBI:58702"/>
        <dbReference type="ChEBI" id="CHEBI:456216"/>
        <dbReference type="EC" id="2.7.1.40"/>
    </reaction>
</comment>
<comment type="caution">
    <text evidence="17">The sequence shown here is derived from an EMBL/GenBank/DDBJ whole genome shotgun (WGS) entry which is preliminary data.</text>
</comment>
<gene>
    <name evidence="17" type="ORF">TMPK1_33410</name>
</gene>
<dbReference type="PANTHER" id="PTHR11817">
    <property type="entry name" value="PYRUVATE KINASE"/>
    <property type="match status" value="1"/>
</dbReference>
<dbReference type="InterPro" id="IPR001697">
    <property type="entry name" value="Pyr_Knase"/>
</dbReference>
<dbReference type="AlphaFoldDB" id="A0A8S8XEQ9"/>
<sequence>MQDSVARRRRRKTKIVATLGPASSTRDKIAALVEAGVDVFRLNFSHGTHEDHAARVESIRSIEEEIGRPIAILADLQGPKLRIGTFESGSVSLVAGQAFRLDMNPAPGDATRVHLPHQELIDAITPGSDVLLDDGRVRLRVTAQHKDALDTVVVAGAQLSNRKGVNVPEIVLPLSALTEKDRRDLQAALEFGVDWVALSFVQRPDDVAEARRLIEGRAAIIVKLEKPQALDHLEQLIEMSDGVMVARGDLGVEMPAEDVPVLQRRIIAAVRRAGKPVIVATQMLESMISAPTPTRAEASDVATAVYEGTDAVMLSAETASGDYPLEAVGIMDRIAARVESDPAYRSIMDADHPAPEKTAADAITRAATDIATTIGAAAIATYTTSGSTALRCVRERPSVPILCLTSKLATARRLVLSYGVEPIRTAEIDSFAAMVQDACRWAIGRGYAKTGERLVITAGVPFGTPGNTNILRIAWVGDR</sequence>
<dbReference type="InterPro" id="IPR015793">
    <property type="entry name" value="Pyrv_Knase_brl"/>
</dbReference>
<dbReference type="FunFam" id="2.40.33.10:FF:000001">
    <property type="entry name" value="Pyruvate kinase"/>
    <property type="match status" value="1"/>
</dbReference>
<keyword evidence="7" id="KW-0547">Nucleotide-binding</keyword>
<evidence type="ECO:0000256" key="9">
    <source>
        <dbReference type="ARBA" id="ARBA00022840"/>
    </source>
</evidence>
<evidence type="ECO:0000256" key="13">
    <source>
        <dbReference type="NCBIfam" id="TIGR01064"/>
    </source>
</evidence>
<evidence type="ECO:0000256" key="5">
    <source>
        <dbReference type="ARBA" id="ARBA00022679"/>
    </source>
</evidence>
<reference evidence="17" key="1">
    <citation type="submission" date="2021-02" db="EMBL/GenBank/DDBJ databases">
        <title>Genome sequence of Rhodospirillales sp. strain TMPK1 isolated from soil.</title>
        <authorList>
            <person name="Nakai R."/>
            <person name="Kusada H."/>
            <person name="Tamaki H."/>
        </authorList>
    </citation>
    <scope>NUCLEOTIDE SEQUENCE</scope>
    <source>
        <strain evidence="17">TMPK1</strain>
    </source>
</reference>
<evidence type="ECO:0000256" key="7">
    <source>
        <dbReference type="ARBA" id="ARBA00022741"/>
    </source>
</evidence>
<dbReference type="Pfam" id="PF00224">
    <property type="entry name" value="PK"/>
    <property type="match status" value="1"/>
</dbReference>
<dbReference type="Pfam" id="PF02887">
    <property type="entry name" value="PK_C"/>
    <property type="match status" value="1"/>
</dbReference>
<dbReference type="SUPFAM" id="SSF52935">
    <property type="entry name" value="PK C-terminal domain-like"/>
    <property type="match status" value="1"/>
</dbReference>
<dbReference type="InterPro" id="IPR036918">
    <property type="entry name" value="Pyrv_Knase_C_sf"/>
</dbReference>
<dbReference type="Gene3D" id="3.40.1380.20">
    <property type="entry name" value="Pyruvate kinase, C-terminal domain"/>
    <property type="match status" value="1"/>
</dbReference>
<comment type="similarity">
    <text evidence="3 14">Belongs to the pyruvate kinase family.</text>
</comment>
<dbReference type="Gene3D" id="2.40.33.10">
    <property type="entry name" value="PK beta-barrel domain-like"/>
    <property type="match status" value="1"/>
</dbReference>
<evidence type="ECO:0000256" key="4">
    <source>
        <dbReference type="ARBA" id="ARBA00012142"/>
    </source>
</evidence>
<evidence type="ECO:0000256" key="12">
    <source>
        <dbReference type="ARBA" id="ARBA00023317"/>
    </source>
</evidence>
<comment type="cofactor">
    <cofactor evidence="1">
        <name>K(+)</name>
        <dbReference type="ChEBI" id="CHEBI:29103"/>
    </cofactor>
</comment>
<evidence type="ECO:0000256" key="10">
    <source>
        <dbReference type="ARBA" id="ARBA00022842"/>
    </source>
</evidence>
<feature type="domain" description="Pyruvate kinase C-terminal" evidence="16">
    <location>
        <begin position="361"/>
        <end position="473"/>
    </location>
</feature>
<dbReference type="PROSITE" id="PS00110">
    <property type="entry name" value="PYRUVATE_KINASE"/>
    <property type="match status" value="1"/>
</dbReference>
<comment type="pathway">
    <text evidence="2 14">Carbohydrate degradation; glycolysis; pyruvate from D-glyceraldehyde 3-phosphate: step 5/5.</text>
</comment>
<evidence type="ECO:0000256" key="6">
    <source>
        <dbReference type="ARBA" id="ARBA00022723"/>
    </source>
</evidence>